<dbReference type="SUPFAM" id="SSF48008">
    <property type="entry name" value="GntR ligand-binding domain-like"/>
    <property type="match status" value="1"/>
</dbReference>
<dbReference type="SMART" id="SM00345">
    <property type="entry name" value="HTH_GNTR"/>
    <property type="match status" value="1"/>
</dbReference>
<organism evidence="6 7">
    <name type="scientific">Devosia rhodophyticola</name>
    <dbReference type="NCBI Taxonomy" id="3026423"/>
    <lineage>
        <taxon>Bacteria</taxon>
        <taxon>Pseudomonadati</taxon>
        <taxon>Pseudomonadota</taxon>
        <taxon>Alphaproteobacteria</taxon>
        <taxon>Hyphomicrobiales</taxon>
        <taxon>Devosiaceae</taxon>
        <taxon>Devosia</taxon>
    </lineage>
</organism>
<evidence type="ECO:0000256" key="1">
    <source>
        <dbReference type="ARBA" id="ARBA00023015"/>
    </source>
</evidence>
<dbReference type="InterPro" id="IPR011711">
    <property type="entry name" value="GntR_C"/>
</dbReference>
<accession>A0ABY7YY66</accession>
<protein>
    <submittedName>
        <fullName evidence="6">GntR family transcriptional regulator</fullName>
    </submittedName>
</protein>
<dbReference type="SUPFAM" id="SSF46785">
    <property type="entry name" value="Winged helix' DNA-binding domain"/>
    <property type="match status" value="1"/>
</dbReference>
<dbReference type="Proteomes" id="UP001222118">
    <property type="component" value="Chromosome"/>
</dbReference>
<evidence type="ECO:0000313" key="6">
    <source>
        <dbReference type="EMBL" id="WDR06184.1"/>
    </source>
</evidence>
<dbReference type="InterPro" id="IPR036388">
    <property type="entry name" value="WH-like_DNA-bd_sf"/>
</dbReference>
<dbReference type="Gene3D" id="1.20.120.530">
    <property type="entry name" value="GntR ligand-binding domain-like"/>
    <property type="match status" value="1"/>
</dbReference>
<gene>
    <name evidence="6" type="ORF">PSQ90_01615</name>
</gene>
<dbReference type="InterPro" id="IPR008920">
    <property type="entry name" value="TF_FadR/GntR_C"/>
</dbReference>
<dbReference type="Pfam" id="PF07729">
    <property type="entry name" value="FCD"/>
    <property type="match status" value="1"/>
</dbReference>
<dbReference type="Pfam" id="PF00392">
    <property type="entry name" value="GntR"/>
    <property type="match status" value="1"/>
</dbReference>
<evidence type="ECO:0000259" key="5">
    <source>
        <dbReference type="SMART" id="SM00895"/>
    </source>
</evidence>
<evidence type="ECO:0000259" key="4">
    <source>
        <dbReference type="SMART" id="SM00345"/>
    </source>
</evidence>
<keyword evidence="1" id="KW-0805">Transcription regulation</keyword>
<dbReference type="SMART" id="SM00895">
    <property type="entry name" value="FCD"/>
    <property type="match status" value="1"/>
</dbReference>
<evidence type="ECO:0000313" key="7">
    <source>
        <dbReference type="Proteomes" id="UP001222118"/>
    </source>
</evidence>
<evidence type="ECO:0000256" key="2">
    <source>
        <dbReference type="ARBA" id="ARBA00023125"/>
    </source>
</evidence>
<feature type="domain" description="GntR C-terminal" evidence="5">
    <location>
        <begin position="77"/>
        <end position="208"/>
    </location>
</feature>
<keyword evidence="3" id="KW-0804">Transcription</keyword>
<name>A0ABY7YY66_9HYPH</name>
<reference evidence="6 7" key="1">
    <citation type="submission" date="2023-02" db="EMBL/GenBank/DDBJ databases">
        <title>Devosia chondri sp. nov., isolated from the phycosphere of marine algae.</title>
        <authorList>
            <person name="Kim J.M."/>
            <person name="Lee J.K."/>
            <person name="Choi B.J."/>
            <person name="Bayburt H."/>
            <person name="Jeon C.O."/>
        </authorList>
    </citation>
    <scope>NUCLEOTIDE SEQUENCE [LARGE SCALE GENOMIC DNA]</scope>
    <source>
        <strain evidence="6 7">G2-5</strain>
    </source>
</reference>
<evidence type="ECO:0000256" key="3">
    <source>
        <dbReference type="ARBA" id="ARBA00023163"/>
    </source>
</evidence>
<dbReference type="PANTHER" id="PTHR43537">
    <property type="entry name" value="TRANSCRIPTIONAL REGULATOR, GNTR FAMILY"/>
    <property type="match status" value="1"/>
</dbReference>
<dbReference type="Gene3D" id="1.10.10.10">
    <property type="entry name" value="Winged helix-like DNA-binding domain superfamily/Winged helix DNA-binding domain"/>
    <property type="match status" value="1"/>
</dbReference>
<dbReference type="EMBL" id="CP118247">
    <property type="protein sequence ID" value="WDR06184.1"/>
    <property type="molecule type" value="Genomic_DNA"/>
</dbReference>
<feature type="domain" description="HTH gntR-type" evidence="4">
    <location>
        <begin position="9"/>
        <end position="67"/>
    </location>
</feature>
<dbReference type="PANTHER" id="PTHR43537:SF24">
    <property type="entry name" value="GLUCONATE OPERON TRANSCRIPTIONAL REPRESSOR"/>
    <property type="match status" value="1"/>
</dbReference>
<keyword evidence="7" id="KW-1185">Reference proteome</keyword>
<dbReference type="InterPro" id="IPR036390">
    <property type="entry name" value="WH_DNA-bd_sf"/>
</dbReference>
<proteinExistence type="predicted"/>
<sequence length="216" mass="24512">MGNGIENPGYLAFVDALIAGDLKLGQTLKQDELCEVLGFSLSPMRETTTLLEAEGLITVRRRIGITIFYPDVKFVGNTFQFRGMLEREGLAKFARSVDLDWVAKMQAEHEAIIDYVQRVGEPTIYREPVRLLEWDFHSRFVDAFENQQIDTVYERLHQKMFLLRLVNPDAVDPASTTRSMSEHLALLDALGKHDVQGALDALDKHLQGVLHRILTT</sequence>
<dbReference type="InterPro" id="IPR000524">
    <property type="entry name" value="Tscrpt_reg_HTH_GntR"/>
</dbReference>
<dbReference type="RefSeq" id="WP_282211698.1">
    <property type="nucleotide sequence ID" value="NZ_CP118247.1"/>
</dbReference>
<keyword evidence="2" id="KW-0238">DNA-binding</keyword>